<evidence type="ECO:0000313" key="1">
    <source>
        <dbReference type="EMBL" id="EDN78368.1"/>
    </source>
</evidence>
<sequence length="49" mass="5789">MNQTTPTQPVNRLYKSRIFAMLYSDRKDLLDLYNAVSGKHYEDPELLEI</sequence>
<dbReference type="AlphaFoldDB" id="A7B296"/>
<reference evidence="1 2" key="2">
    <citation type="submission" date="2007-06" db="EMBL/GenBank/DDBJ databases">
        <title>Draft genome sequence of Ruminococcus gnavus (ATCC 29149).</title>
        <authorList>
            <person name="Sudarsanam P."/>
            <person name="Ley R."/>
            <person name="Guruge J."/>
            <person name="Turnbaugh P.J."/>
            <person name="Mahowald M."/>
            <person name="Liep D."/>
            <person name="Gordon J."/>
        </authorList>
    </citation>
    <scope>NUCLEOTIDE SEQUENCE [LARGE SCALE GENOMIC DNA]</scope>
    <source>
        <strain evidence="1 2">ATCC 29149</strain>
    </source>
</reference>
<proteinExistence type="predicted"/>
<organism evidence="1 2">
    <name type="scientific">Mediterraneibacter gnavus (strain ATCC 29149 / DSM 114966 / JCM 6515 / VPI C7-9)</name>
    <name type="common">Ruminococcus gnavus</name>
    <dbReference type="NCBI Taxonomy" id="411470"/>
    <lineage>
        <taxon>Bacteria</taxon>
        <taxon>Bacillati</taxon>
        <taxon>Bacillota</taxon>
        <taxon>Clostridia</taxon>
        <taxon>Lachnospirales</taxon>
        <taxon>Lachnospiraceae</taxon>
        <taxon>Mediterraneibacter</taxon>
    </lineage>
</organism>
<accession>A7B296</accession>
<dbReference type="EMBL" id="AAYG02000011">
    <property type="protein sequence ID" value="EDN78368.1"/>
    <property type="molecule type" value="Genomic_DNA"/>
</dbReference>
<name>A7B296_MEDG7</name>
<dbReference type="PaxDb" id="411470-RUMGNA_01674"/>
<gene>
    <name evidence="1" type="ORF">RUMGNA_01674</name>
</gene>
<reference evidence="1 2" key="1">
    <citation type="submission" date="2007-04" db="EMBL/GenBank/DDBJ databases">
        <authorList>
            <person name="Fulton L."/>
            <person name="Clifton S."/>
            <person name="Fulton B."/>
            <person name="Xu J."/>
            <person name="Minx P."/>
            <person name="Pepin K.H."/>
            <person name="Johnson M."/>
            <person name="Thiruvilangam P."/>
            <person name="Bhonagiri V."/>
            <person name="Nash W.E."/>
            <person name="Mardis E.R."/>
            <person name="Wilson R.K."/>
        </authorList>
    </citation>
    <scope>NUCLEOTIDE SEQUENCE [LARGE SCALE GENOMIC DNA]</scope>
    <source>
        <strain evidence="1 2">ATCC 29149</strain>
    </source>
</reference>
<protein>
    <submittedName>
        <fullName evidence="1">Uncharacterized protein</fullName>
    </submittedName>
</protein>
<feature type="non-terminal residue" evidence="1">
    <location>
        <position position="49"/>
    </location>
</feature>
<comment type="caution">
    <text evidence="1">The sequence shown here is derived from an EMBL/GenBank/DDBJ whole genome shotgun (WGS) entry which is preliminary data.</text>
</comment>
<dbReference type="Proteomes" id="UP000004410">
    <property type="component" value="Unassembled WGS sequence"/>
</dbReference>
<evidence type="ECO:0000313" key="2">
    <source>
        <dbReference type="Proteomes" id="UP000004410"/>
    </source>
</evidence>